<sequence>MYHGVRTLFSNINSIKYNE</sequence>
<name>A0A2P2QKE8_RHIMU</name>
<reference evidence="1" key="1">
    <citation type="submission" date="2018-02" db="EMBL/GenBank/DDBJ databases">
        <title>Rhizophora mucronata_Transcriptome.</title>
        <authorList>
            <person name="Meera S.P."/>
            <person name="Sreeshan A."/>
            <person name="Augustine A."/>
        </authorList>
    </citation>
    <scope>NUCLEOTIDE SEQUENCE</scope>
    <source>
        <tissue evidence="1">Leaf</tissue>
    </source>
</reference>
<organism evidence="1">
    <name type="scientific">Rhizophora mucronata</name>
    <name type="common">Asiatic mangrove</name>
    <dbReference type="NCBI Taxonomy" id="61149"/>
    <lineage>
        <taxon>Eukaryota</taxon>
        <taxon>Viridiplantae</taxon>
        <taxon>Streptophyta</taxon>
        <taxon>Embryophyta</taxon>
        <taxon>Tracheophyta</taxon>
        <taxon>Spermatophyta</taxon>
        <taxon>Magnoliopsida</taxon>
        <taxon>eudicotyledons</taxon>
        <taxon>Gunneridae</taxon>
        <taxon>Pentapetalae</taxon>
        <taxon>rosids</taxon>
        <taxon>fabids</taxon>
        <taxon>Malpighiales</taxon>
        <taxon>Rhizophoraceae</taxon>
        <taxon>Rhizophora</taxon>
    </lineage>
</organism>
<protein>
    <submittedName>
        <fullName evidence="1">Uncharacterized protein</fullName>
    </submittedName>
</protein>
<proteinExistence type="predicted"/>
<accession>A0A2P2QKE8</accession>
<dbReference type="AlphaFoldDB" id="A0A2P2QKE8"/>
<dbReference type="EMBL" id="GGEC01086968">
    <property type="protein sequence ID" value="MBX67452.1"/>
    <property type="molecule type" value="Transcribed_RNA"/>
</dbReference>
<evidence type="ECO:0000313" key="1">
    <source>
        <dbReference type="EMBL" id="MBX67452.1"/>
    </source>
</evidence>